<evidence type="ECO:0000259" key="2">
    <source>
        <dbReference type="PROSITE" id="PS50011"/>
    </source>
</evidence>
<feature type="compositionally biased region" description="Polar residues" evidence="1">
    <location>
        <begin position="275"/>
        <end position="293"/>
    </location>
</feature>
<organism evidence="3 4">
    <name type="scientific">Salinibacillus aidingensis</name>
    <dbReference type="NCBI Taxonomy" id="237684"/>
    <lineage>
        <taxon>Bacteria</taxon>
        <taxon>Bacillati</taxon>
        <taxon>Bacillota</taxon>
        <taxon>Bacilli</taxon>
        <taxon>Bacillales</taxon>
        <taxon>Bacillaceae</taxon>
        <taxon>Salinibacillus</taxon>
    </lineage>
</organism>
<dbReference type="PANTHER" id="PTHR44167:SF24">
    <property type="entry name" value="SERINE_THREONINE-PROTEIN KINASE CHK2"/>
    <property type="match status" value="1"/>
</dbReference>
<dbReference type="Pfam" id="PF00069">
    <property type="entry name" value="Pkinase"/>
    <property type="match status" value="1"/>
</dbReference>
<keyword evidence="3" id="KW-0418">Kinase</keyword>
<dbReference type="PANTHER" id="PTHR44167">
    <property type="entry name" value="OVARIAN-SPECIFIC SERINE/THREONINE-PROTEIN KINASE LOK-RELATED"/>
    <property type="match status" value="1"/>
</dbReference>
<keyword evidence="4" id="KW-1185">Reference proteome</keyword>
<name>A0ABP3LR21_9BACI</name>
<protein>
    <submittedName>
        <fullName evidence="3">Serine/threonine protein kinase PrkT</fullName>
    </submittedName>
</protein>
<dbReference type="Gene3D" id="1.10.510.10">
    <property type="entry name" value="Transferase(Phosphotransferase) domain 1"/>
    <property type="match status" value="1"/>
</dbReference>
<evidence type="ECO:0000313" key="3">
    <source>
        <dbReference type="EMBL" id="GAA0504167.1"/>
    </source>
</evidence>
<gene>
    <name evidence="3" type="primary">prkT</name>
    <name evidence="3" type="ORF">GCM10008986_34660</name>
</gene>
<dbReference type="InterPro" id="IPR000719">
    <property type="entry name" value="Prot_kinase_dom"/>
</dbReference>
<dbReference type="EMBL" id="BAAADO010000011">
    <property type="protein sequence ID" value="GAA0504167.1"/>
    <property type="molecule type" value="Genomic_DNA"/>
</dbReference>
<evidence type="ECO:0000256" key="1">
    <source>
        <dbReference type="SAM" id="MobiDB-lite"/>
    </source>
</evidence>
<accession>A0ABP3LR21</accession>
<keyword evidence="3" id="KW-0723">Serine/threonine-protein kinase</keyword>
<dbReference type="InterPro" id="IPR011009">
    <property type="entry name" value="Kinase-like_dom_sf"/>
</dbReference>
<dbReference type="Proteomes" id="UP001500880">
    <property type="component" value="Unassembled WGS sequence"/>
</dbReference>
<dbReference type="GO" id="GO:0004674">
    <property type="term" value="F:protein serine/threonine kinase activity"/>
    <property type="evidence" value="ECO:0007669"/>
    <property type="project" value="UniProtKB-KW"/>
</dbReference>
<comment type="caution">
    <text evidence="3">The sequence shown here is derived from an EMBL/GenBank/DDBJ whole genome shotgun (WGS) entry which is preliminary data.</text>
</comment>
<reference evidence="4" key="1">
    <citation type="journal article" date="2019" name="Int. J. Syst. Evol. Microbiol.">
        <title>The Global Catalogue of Microorganisms (GCM) 10K type strain sequencing project: providing services to taxonomists for standard genome sequencing and annotation.</title>
        <authorList>
            <consortium name="The Broad Institute Genomics Platform"/>
            <consortium name="The Broad Institute Genome Sequencing Center for Infectious Disease"/>
            <person name="Wu L."/>
            <person name="Ma J."/>
        </authorList>
    </citation>
    <scope>NUCLEOTIDE SEQUENCE [LARGE SCALE GENOMIC DNA]</scope>
    <source>
        <strain evidence="4">JCM 12389</strain>
    </source>
</reference>
<proteinExistence type="predicted"/>
<keyword evidence="3" id="KW-0808">Transferase</keyword>
<sequence length="327" mass="37196">MGISTKKPVFNLRPGTKIRGKWHQNTYQIVKVLGSGAIGTVYLALYNQRSVALKISHQPSAITTEVNVLKAFEKAQGKRLGPSLIDVDDWVPKQADSYSFYVMEYLKGQSLNSFIQQKGDDWLGIMMIQLLGDLHQLHQIGWVFGDLKPENLIVTHSPSRLRWIDVGGTTKQGRAIKEYTEFYDRGYWELGSRKADPAYDLFAVAMVMIQVYYPDRFDKGHQPYQTLMNKIKANQQLRSYRTCLEKALRGQYSSSAQMQKELAQKIAEKRKQPIPRSQPSAATSKQKSYTSVQQKSSPPKWLESLGIATVTGVLYVFYLLLQVISTF</sequence>
<evidence type="ECO:0000313" key="4">
    <source>
        <dbReference type="Proteomes" id="UP001500880"/>
    </source>
</evidence>
<feature type="domain" description="Protein kinase" evidence="2">
    <location>
        <begin position="27"/>
        <end position="290"/>
    </location>
</feature>
<feature type="region of interest" description="Disordered" evidence="1">
    <location>
        <begin position="267"/>
        <end position="293"/>
    </location>
</feature>
<dbReference type="SMART" id="SM00220">
    <property type="entry name" value="S_TKc"/>
    <property type="match status" value="1"/>
</dbReference>
<dbReference type="SUPFAM" id="SSF56112">
    <property type="entry name" value="Protein kinase-like (PK-like)"/>
    <property type="match status" value="1"/>
</dbReference>
<dbReference type="Gene3D" id="3.30.200.20">
    <property type="entry name" value="Phosphorylase Kinase, domain 1"/>
    <property type="match status" value="1"/>
</dbReference>
<dbReference type="RefSeq" id="WP_343843964.1">
    <property type="nucleotide sequence ID" value="NZ_BAAADO010000011.1"/>
</dbReference>
<dbReference type="PROSITE" id="PS50011">
    <property type="entry name" value="PROTEIN_KINASE_DOM"/>
    <property type="match status" value="1"/>
</dbReference>